<evidence type="ECO:0000313" key="1">
    <source>
        <dbReference type="EMBL" id="PYH88602.1"/>
    </source>
</evidence>
<sequence>MHLLSLSIKLPSHHSIICQLLFSVSSSMSDFDFSIPSVRRQTDRHNRCVSVLQSRGRSIFAVSLSVSPLPRTTLTLPLGNRQRHVSS</sequence>
<accession>A0A319EBW9</accession>
<protein>
    <submittedName>
        <fullName evidence="1">Uncharacterized protein</fullName>
    </submittedName>
</protein>
<dbReference type="AlphaFoldDB" id="A0A319EBW9"/>
<evidence type="ECO:0000313" key="2">
    <source>
        <dbReference type="Proteomes" id="UP000247810"/>
    </source>
</evidence>
<organism evidence="1 2">
    <name type="scientific">Aspergillus ellipticus CBS 707.79</name>
    <dbReference type="NCBI Taxonomy" id="1448320"/>
    <lineage>
        <taxon>Eukaryota</taxon>
        <taxon>Fungi</taxon>
        <taxon>Dikarya</taxon>
        <taxon>Ascomycota</taxon>
        <taxon>Pezizomycotina</taxon>
        <taxon>Eurotiomycetes</taxon>
        <taxon>Eurotiomycetidae</taxon>
        <taxon>Eurotiales</taxon>
        <taxon>Aspergillaceae</taxon>
        <taxon>Aspergillus</taxon>
        <taxon>Aspergillus subgen. Circumdati</taxon>
    </lineage>
</organism>
<gene>
    <name evidence="1" type="ORF">BO71DRAFT_132083</name>
</gene>
<reference evidence="1 2" key="1">
    <citation type="submission" date="2018-02" db="EMBL/GenBank/DDBJ databases">
        <title>The genomes of Aspergillus section Nigri reveals drivers in fungal speciation.</title>
        <authorList>
            <consortium name="DOE Joint Genome Institute"/>
            <person name="Vesth T.C."/>
            <person name="Nybo J."/>
            <person name="Theobald S."/>
            <person name="Brandl J."/>
            <person name="Frisvad J.C."/>
            <person name="Nielsen K.F."/>
            <person name="Lyhne E.K."/>
            <person name="Kogle M.E."/>
            <person name="Kuo A."/>
            <person name="Riley R."/>
            <person name="Clum A."/>
            <person name="Nolan M."/>
            <person name="Lipzen A."/>
            <person name="Salamov A."/>
            <person name="Henrissat B."/>
            <person name="Wiebenga A."/>
            <person name="De vries R.P."/>
            <person name="Grigoriev I.V."/>
            <person name="Mortensen U.H."/>
            <person name="Andersen M.R."/>
            <person name="Baker S.E."/>
        </authorList>
    </citation>
    <scope>NUCLEOTIDE SEQUENCE [LARGE SCALE GENOMIC DNA]</scope>
    <source>
        <strain evidence="1 2">CBS 707.79</strain>
    </source>
</reference>
<keyword evidence="2" id="KW-1185">Reference proteome</keyword>
<dbReference type="EMBL" id="KZ826079">
    <property type="protein sequence ID" value="PYH88602.1"/>
    <property type="molecule type" value="Genomic_DNA"/>
</dbReference>
<dbReference type="VEuPathDB" id="FungiDB:BO71DRAFT_132083"/>
<name>A0A319EBW9_9EURO</name>
<proteinExistence type="predicted"/>
<dbReference type="Proteomes" id="UP000247810">
    <property type="component" value="Unassembled WGS sequence"/>
</dbReference>